<dbReference type="OrthoDB" id="9794050at2"/>
<dbReference type="GO" id="GO:0006313">
    <property type="term" value="P:DNA transposition"/>
    <property type="evidence" value="ECO:0007669"/>
    <property type="project" value="InterPro"/>
</dbReference>
<dbReference type="InterPro" id="IPR047952">
    <property type="entry name" value="Transpos_IS4"/>
</dbReference>
<dbReference type="GO" id="GO:0004803">
    <property type="term" value="F:transposase activity"/>
    <property type="evidence" value="ECO:0007669"/>
    <property type="project" value="InterPro"/>
</dbReference>
<dbReference type="Pfam" id="PF01609">
    <property type="entry name" value="DDE_Tnp_1"/>
    <property type="match status" value="1"/>
</dbReference>
<dbReference type="AlphaFoldDB" id="I5B5K4"/>
<dbReference type="eggNOG" id="COG3385">
    <property type="taxonomic scope" value="Bacteria"/>
</dbReference>
<dbReference type="InterPro" id="IPR012337">
    <property type="entry name" value="RNaseH-like_sf"/>
</dbReference>
<dbReference type="NCBIfam" id="NF033592">
    <property type="entry name" value="transpos_IS4_1"/>
    <property type="match status" value="1"/>
</dbReference>
<feature type="domain" description="Transposase IS4-like" evidence="1">
    <location>
        <begin position="111"/>
        <end position="335"/>
    </location>
</feature>
<dbReference type="SUPFAM" id="SSF53098">
    <property type="entry name" value="Ribonuclease H-like"/>
    <property type="match status" value="1"/>
</dbReference>
<name>I5B5K4_9BACT</name>
<reference evidence="2 3" key="2">
    <citation type="submission" date="2012-02" db="EMBL/GenBank/DDBJ databases">
        <title>Improved High-Quality Draft sequence of Desulfobacter postgatei 2ac9.</title>
        <authorList>
            <consortium name="US DOE Joint Genome Institute"/>
            <person name="Lucas S."/>
            <person name="Han J."/>
            <person name="Lapidus A."/>
            <person name="Cheng J.-F."/>
            <person name="Goodwin L."/>
            <person name="Pitluck S."/>
            <person name="Peters L."/>
            <person name="Ovchinnikova G."/>
            <person name="Held B."/>
            <person name="Detter J.C."/>
            <person name="Han C."/>
            <person name="Tapia R."/>
            <person name="Land M."/>
            <person name="Hauser L."/>
            <person name="Kyrpides N."/>
            <person name="Ivanova N."/>
            <person name="Pagani I."/>
            <person name="Orellana R."/>
            <person name="Lovley D."/>
            <person name="Woyke T."/>
        </authorList>
    </citation>
    <scope>NUCLEOTIDE SEQUENCE [LARGE SCALE GENOMIC DNA]</scope>
    <source>
        <strain evidence="2 3">2ac9</strain>
    </source>
</reference>
<dbReference type="PANTHER" id="PTHR37529">
    <property type="entry name" value="TRANSPOSASE INSG FOR INSERTION SEQUENCE ELEMENT IS4-RELATED"/>
    <property type="match status" value="1"/>
</dbReference>
<keyword evidence="3" id="KW-1185">Reference proteome</keyword>
<dbReference type="HOGENOM" id="CLU_049304_0_0_7"/>
<proteinExistence type="predicted"/>
<evidence type="ECO:0000259" key="1">
    <source>
        <dbReference type="Pfam" id="PF01609"/>
    </source>
</evidence>
<reference evidence="2 3" key="1">
    <citation type="submission" date="2011-09" db="EMBL/GenBank/DDBJ databases">
        <authorList>
            <consortium name="US DOE Joint Genome Institute (JGI-PGF)"/>
            <person name="Lucas S."/>
            <person name="Han J."/>
            <person name="Lapidus A."/>
            <person name="Cheng J.-F."/>
            <person name="Goodwin L."/>
            <person name="Pitluck S."/>
            <person name="Peters L."/>
            <person name="Land M.L."/>
            <person name="Hauser L."/>
            <person name="Orellana R."/>
            <person name="Lovley D."/>
            <person name="Woyke T.J."/>
        </authorList>
    </citation>
    <scope>NUCLEOTIDE SEQUENCE [LARGE SCALE GENOMIC DNA]</scope>
    <source>
        <strain evidence="2 3">2ac9</strain>
    </source>
</reference>
<dbReference type="Proteomes" id="UP000005778">
    <property type="component" value="Chromosome"/>
</dbReference>
<dbReference type="InterPro" id="IPR002559">
    <property type="entry name" value="Transposase_11"/>
</dbReference>
<evidence type="ECO:0000313" key="3">
    <source>
        <dbReference type="Proteomes" id="UP000005778"/>
    </source>
</evidence>
<gene>
    <name evidence="2" type="ORF">DespoDRAFT_02950</name>
</gene>
<organism evidence="2 3">
    <name type="scientific">Desulfobacter postgatei 2ac9</name>
    <dbReference type="NCBI Taxonomy" id="879212"/>
    <lineage>
        <taxon>Bacteria</taxon>
        <taxon>Pseudomonadati</taxon>
        <taxon>Thermodesulfobacteriota</taxon>
        <taxon>Desulfobacteria</taxon>
        <taxon>Desulfobacterales</taxon>
        <taxon>Desulfobacteraceae</taxon>
        <taxon>Desulfobacter</taxon>
    </lineage>
</organism>
<accession>I5B5K4</accession>
<dbReference type="PANTHER" id="PTHR37529:SF1">
    <property type="entry name" value="TRANSPOSASE INSG FOR INSERTION SEQUENCE ELEMENT IS4-RELATED"/>
    <property type="match status" value="1"/>
</dbReference>
<sequence>MPKLIDDINKLISSPDFQARNKNSSTDFTRNRSLDFETTISFFLNLNKGSYETELKQFFKTKNNQDVSMPEVTKSAVSKARKKLNPAAFIELNDELINGYEKYSDLQTWNGFRLLAVDGSTATVPDEIEVKEHFGAWNVKDGQPCPKARVSQLFDVQNRITLDALIRPKSEGERDLAAQHFTKLMPSDLVLLDRGYPAAWLFMLIVSLGAQFCARVTISQWNVIKKFYNSGKMEKIIRLPISYVSKQKCNEIGLDISPIKVRLIRVELTSGETEILITSLLDRKIFSYDLFADLYFERWAIEEDYKIMKCRVQIENFSGKTVHSVYQDFHAKVFSKNLTMMIVTSTHPELKKRTENRKYEYDINFTQALSGMKNHIVLLLCRPYAKICDIVTKLQALMLTCIESIRPGRTYERNFNKKNKKFHLEYRQPA</sequence>
<dbReference type="STRING" id="879212.DespoDRAFT_02950"/>
<dbReference type="RefSeq" id="WP_004074403.1">
    <property type="nucleotide sequence ID" value="NZ_CM001488.1"/>
</dbReference>
<dbReference type="EMBL" id="CM001488">
    <property type="protein sequence ID" value="EIM64767.1"/>
    <property type="molecule type" value="Genomic_DNA"/>
</dbReference>
<dbReference type="GO" id="GO:0003677">
    <property type="term" value="F:DNA binding"/>
    <property type="evidence" value="ECO:0007669"/>
    <property type="project" value="InterPro"/>
</dbReference>
<protein>
    <recommendedName>
        <fullName evidence="1">Transposase IS4-like domain-containing protein</fullName>
    </recommendedName>
</protein>
<evidence type="ECO:0000313" key="2">
    <source>
        <dbReference type="EMBL" id="EIM64767.1"/>
    </source>
</evidence>